<proteinExistence type="inferred from homology"/>
<evidence type="ECO:0000256" key="8">
    <source>
        <dbReference type="SAM" id="MobiDB-lite"/>
    </source>
</evidence>
<dbReference type="Proteomes" id="UP000623129">
    <property type="component" value="Unassembled WGS sequence"/>
</dbReference>
<comment type="caution">
    <text evidence="10">The sequence shown here is derived from an EMBL/GenBank/DDBJ whole genome shotgun (WGS) entry which is preliminary data.</text>
</comment>
<evidence type="ECO:0000256" key="6">
    <source>
        <dbReference type="RuleBase" id="RU369104"/>
    </source>
</evidence>
<reference evidence="10" key="1">
    <citation type="submission" date="2020-01" db="EMBL/GenBank/DDBJ databases">
        <title>Genome sequence of Kobresia littledalei, the first chromosome-level genome in the family Cyperaceae.</title>
        <authorList>
            <person name="Qu G."/>
        </authorList>
    </citation>
    <scope>NUCLEOTIDE SEQUENCE</scope>
    <source>
        <strain evidence="10">C.B.Clarke</strain>
        <tissue evidence="10">Leaf</tissue>
    </source>
</reference>
<dbReference type="GO" id="GO:0000976">
    <property type="term" value="F:transcription cis-regulatory region binding"/>
    <property type="evidence" value="ECO:0007669"/>
    <property type="project" value="TreeGrafter"/>
</dbReference>
<dbReference type="GO" id="GO:0005634">
    <property type="term" value="C:nucleus"/>
    <property type="evidence" value="ECO:0007669"/>
    <property type="project" value="UniProtKB-SubCell"/>
</dbReference>
<gene>
    <name evidence="10" type="ORF">FCM35_KLT06922</name>
</gene>
<evidence type="ECO:0000256" key="4">
    <source>
        <dbReference type="ARBA" id="ARBA00023163"/>
    </source>
</evidence>
<keyword evidence="11" id="KW-1185">Reference proteome</keyword>
<evidence type="ECO:0000313" key="10">
    <source>
        <dbReference type="EMBL" id="KAF3328316.1"/>
    </source>
</evidence>
<dbReference type="Pfam" id="PF22754">
    <property type="entry name" value="bHLH-TF_ACT-like_plant"/>
    <property type="match status" value="1"/>
</dbReference>
<organism evidence="10 11">
    <name type="scientific">Carex littledalei</name>
    <dbReference type="NCBI Taxonomy" id="544730"/>
    <lineage>
        <taxon>Eukaryota</taxon>
        <taxon>Viridiplantae</taxon>
        <taxon>Streptophyta</taxon>
        <taxon>Embryophyta</taxon>
        <taxon>Tracheophyta</taxon>
        <taxon>Spermatophyta</taxon>
        <taxon>Magnoliopsida</taxon>
        <taxon>Liliopsida</taxon>
        <taxon>Poales</taxon>
        <taxon>Cyperaceae</taxon>
        <taxon>Cyperoideae</taxon>
        <taxon>Cariceae</taxon>
        <taxon>Carex</taxon>
        <taxon>Carex subgen. Euthyceras</taxon>
    </lineage>
</organism>
<feature type="compositionally biased region" description="Polar residues" evidence="8">
    <location>
        <begin position="389"/>
        <end position="401"/>
    </location>
</feature>
<dbReference type="InterPro" id="IPR054502">
    <property type="entry name" value="bHLH-TF_ACT-like_plant"/>
</dbReference>
<accession>A0A833V891</accession>
<dbReference type="AlphaFoldDB" id="A0A833V891"/>
<dbReference type="PANTHER" id="PTHR11514:SF139">
    <property type="entry name" value="TRANSCRIPTION FACTOR"/>
    <property type="match status" value="1"/>
</dbReference>
<evidence type="ECO:0000313" key="11">
    <source>
        <dbReference type="Proteomes" id="UP000623129"/>
    </source>
</evidence>
<dbReference type="GO" id="GO:0046983">
    <property type="term" value="F:protein dimerization activity"/>
    <property type="evidence" value="ECO:0007669"/>
    <property type="project" value="InterPro"/>
</dbReference>
<keyword evidence="7" id="KW-0175">Coiled coil</keyword>
<feature type="compositionally biased region" description="Basic and acidic residues" evidence="8">
    <location>
        <begin position="423"/>
        <end position="437"/>
    </location>
</feature>
<dbReference type="InterPro" id="IPR011598">
    <property type="entry name" value="bHLH_dom"/>
</dbReference>
<dbReference type="Pfam" id="PF00010">
    <property type="entry name" value="HLH"/>
    <property type="match status" value="1"/>
</dbReference>
<dbReference type="InterPro" id="IPR045084">
    <property type="entry name" value="AIB/MYC-like"/>
</dbReference>
<comment type="subcellular location">
    <subcellularLocation>
        <location evidence="1 6">Nucleus</location>
    </subcellularLocation>
</comment>
<dbReference type="InterPro" id="IPR025610">
    <property type="entry name" value="MYC/MYB_N"/>
</dbReference>
<dbReference type="SUPFAM" id="SSF47459">
    <property type="entry name" value="HLH, helix-loop-helix DNA-binding domain"/>
    <property type="match status" value="1"/>
</dbReference>
<feature type="region of interest" description="Disordered" evidence="8">
    <location>
        <begin position="420"/>
        <end position="456"/>
    </location>
</feature>
<dbReference type="Gene3D" id="4.10.280.10">
    <property type="entry name" value="Helix-loop-helix DNA-binding domain"/>
    <property type="match status" value="1"/>
</dbReference>
<name>A0A833V891_9POAL</name>
<keyword evidence="5 6" id="KW-0539">Nucleus</keyword>
<feature type="region of interest" description="Disordered" evidence="8">
    <location>
        <begin position="350"/>
        <end position="403"/>
    </location>
</feature>
<evidence type="ECO:0000259" key="9">
    <source>
        <dbReference type="PROSITE" id="PS50888"/>
    </source>
</evidence>
<evidence type="ECO:0000256" key="5">
    <source>
        <dbReference type="ARBA" id="ARBA00023242"/>
    </source>
</evidence>
<evidence type="ECO:0000256" key="1">
    <source>
        <dbReference type="ARBA" id="ARBA00004123"/>
    </source>
</evidence>
<dbReference type="OrthoDB" id="638533at2759"/>
<comment type="similarity">
    <text evidence="2">Belongs to the bHLH protein family.</text>
</comment>
<dbReference type="PROSITE" id="PS50888">
    <property type="entry name" value="BHLH"/>
    <property type="match status" value="1"/>
</dbReference>
<feature type="coiled-coil region" evidence="7">
    <location>
        <begin position="489"/>
        <end position="516"/>
    </location>
</feature>
<dbReference type="EMBL" id="SWLB01000016">
    <property type="protein sequence ID" value="KAF3328316.1"/>
    <property type="molecule type" value="Genomic_DNA"/>
</dbReference>
<keyword evidence="3 6" id="KW-0805">Transcription regulation</keyword>
<dbReference type="InterPro" id="IPR036638">
    <property type="entry name" value="HLH_DNA-bd_sf"/>
</dbReference>
<evidence type="ECO:0000256" key="2">
    <source>
        <dbReference type="ARBA" id="ARBA00005510"/>
    </source>
</evidence>
<protein>
    <recommendedName>
        <fullName evidence="6">Transcription factor</fullName>
        <shortName evidence="6">bHLH transcription factor</shortName>
    </recommendedName>
    <alternativeName>
        <fullName evidence="6">Basic helix-loop-helix protein</fullName>
    </alternativeName>
</protein>
<feature type="compositionally biased region" description="Basic and acidic residues" evidence="8">
    <location>
        <begin position="447"/>
        <end position="456"/>
    </location>
</feature>
<evidence type="ECO:0000256" key="3">
    <source>
        <dbReference type="ARBA" id="ARBA00023015"/>
    </source>
</evidence>
<keyword evidence="4 6" id="KW-0804">Transcription</keyword>
<evidence type="ECO:0000256" key="7">
    <source>
        <dbReference type="SAM" id="Coils"/>
    </source>
</evidence>
<dbReference type="SMART" id="SM00353">
    <property type="entry name" value="HLH"/>
    <property type="match status" value="1"/>
</dbReference>
<dbReference type="Pfam" id="PF14215">
    <property type="entry name" value="bHLH-MYC_N"/>
    <property type="match status" value="1"/>
</dbReference>
<feature type="compositionally biased region" description="Low complexity" evidence="8">
    <location>
        <begin position="366"/>
        <end position="380"/>
    </location>
</feature>
<dbReference type="CDD" id="cd11449">
    <property type="entry name" value="bHLH_AtAIB_like"/>
    <property type="match status" value="1"/>
</dbReference>
<feature type="domain" description="BHLH" evidence="9">
    <location>
        <begin position="450"/>
        <end position="499"/>
    </location>
</feature>
<dbReference type="GO" id="GO:0003700">
    <property type="term" value="F:DNA-binding transcription factor activity"/>
    <property type="evidence" value="ECO:0007669"/>
    <property type="project" value="InterPro"/>
</dbReference>
<dbReference type="PANTHER" id="PTHR11514">
    <property type="entry name" value="MYC"/>
    <property type="match status" value="1"/>
</dbReference>
<sequence>MWSEEERAMAVRVLGRQAFDYLATNRVSSDGLVAVGHDPGLSDRLRDLVEGPGSTWTYAIFWQLTSSASGEAVLGWGDGYCPDDGPHCVSDDESHQRMRIKVLKKLHVLYGGSPDEENSGLEGLDRISGAEMYYLISMYFYFPRGAGGPGRALASGKHLWVPESALHWPSNAPEFCVRAFIAKSAGFRTVVLVPLKNGVLELGSMEAVPEGFEALERIKTVFSHGAEMGAAQVGMGRRDELGGSGGPHQIEFISGRVEDYSPRIFGKNFSVMSARSQTVPGSNNPAASLGSNRPIGFQTSVGVVNNWGSVARTDVKFGNGVVGIAAHDWDQQPKIPFTISSSIVREEPGRVNHFTSPKPPHPQPQQQPQTKPQLKALPKPVHSPKPVPQNINFSSGATSGTDHVVSRIPTLDQDVSDIEALCTEDRPSGTSMNEERKPRKRGRKPANGREEPLNHVEAERMRREKLNQRFYALRAVVPNISKMDKASLLGDAIAHIQELQKRVKEMESEREKWPEHDHARRKALTPPEIEVVTAQDKVIVKVSSPFDTHPLSRIINAFKESNVNVVNSNVSTGSGSVTHTFVVKPLGQEQLTREMLMAAISGEMSVSQ</sequence>